<comment type="similarity">
    <text evidence="2">Belongs to the zinc-containing alcohol dehydrogenase family.</text>
</comment>
<evidence type="ECO:0000256" key="1">
    <source>
        <dbReference type="ARBA" id="ARBA00001947"/>
    </source>
</evidence>
<keyword evidence="4" id="KW-0862">Zinc</keyword>
<dbReference type="Gene3D" id="3.90.180.10">
    <property type="entry name" value="Medium-chain alcohol dehydrogenases, catalytic domain"/>
    <property type="match status" value="1"/>
</dbReference>
<organism evidence="8 9">
    <name type="scientific">Deinococcus koreensis</name>
    <dbReference type="NCBI Taxonomy" id="2054903"/>
    <lineage>
        <taxon>Bacteria</taxon>
        <taxon>Thermotogati</taxon>
        <taxon>Deinococcota</taxon>
        <taxon>Deinococci</taxon>
        <taxon>Deinococcales</taxon>
        <taxon>Deinococcaceae</taxon>
        <taxon>Deinococcus</taxon>
    </lineage>
</organism>
<dbReference type="OrthoDB" id="9777057at2"/>
<reference evidence="8 9" key="1">
    <citation type="submission" date="2018-01" db="EMBL/GenBank/DDBJ databases">
        <title>Deinococcus koreensis sp. nov., a radiation-resistant bacterium isolated from river water.</title>
        <authorList>
            <person name="Choi A."/>
        </authorList>
    </citation>
    <scope>NUCLEOTIDE SEQUENCE [LARGE SCALE GENOMIC DNA]</scope>
    <source>
        <strain evidence="8 9">SJW1-2</strain>
    </source>
</reference>
<evidence type="ECO:0000259" key="7">
    <source>
        <dbReference type="Pfam" id="PF08240"/>
    </source>
</evidence>
<keyword evidence="9" id="KW-1185">Reference proteome</keyword>
<protein>
    <submittedName>
        <fullName evidence="8">Alcohol dehydrogenase</fullName>
    </submittedName>
</protein>
<evidence type="ECO:0000256" key="4">
    <source>
        <dbReference type="ARBA" id="ARBA00022833"/>
    </source>
</evidence>
<evidence type="ECO:0000259" key="6">
    <source>
        <dbReference type="Pfam" id="PF00107"/>
    </source>
</evidence>
<gene>
    <name evidence="8" type="ORF">CVO96_17115</name>
</gene>
<evidence type="ECO:0000256" key="5">
    <source>
        <dbReference type="ARBA" id="ARBA00023002"/>
    </source>
</evidence>
<dbReference type="GO" id="GO:0016491">
    <property type="term" value="F:oxidoreductase activity"/>
    <property type="evidence" value="ECO:0007669"/>
    <property type="project" value="UniProtKB-KW"/>
</dbReference>
<comment type="caution">
    <text evidence="8">The sequence shown here is derived from an EMBL/GenBank/DDBJ whole genome shotgun (WGS) entry which is preliminary data.</text>
</comment>
<dbReference type="InterPro" id="IPR011032">
    <property type="entry name" value="GroES-like_sf"/>
</dbReference>
<feature type="domain" description="Alcohol dehydrogenase-like C-terminal" evidence="6">
    <location>
        <begin position="175"/>
        <end position="297"/>
    </location>
</feature>
<evidence type="ECO:0000313" key="8">
    <source>
        <dbReference type="EMBL" id="PNY79922.1"/>
    </source>
</evidence>
<dbReference type="InterPro" id="IPR036291">
    <property type="entry name" value="NAD(P)-bd_dom_sf"/>
</dbReference>
<dbReference type="PANTHER" id="PTHR43161">
    <property type="entry name" value="SORBITOL DEHYDROGENASE"/>
    <property type="match status" value="1"/>
</dbReference>
<dbReference type="InterPro" id="IPR013149">
    <property type="entry name" value="ADH-like_C"/>
</dbReference>
<dbReference type="Pfam" id="PF00107">
    <property type="entry name" value="ADH_zinc_N"/>
    <property type="match status" value="1"/>
</dbReference>
<dbReference type="SUPFAM" id="SSF51735">
    <property type="entry name" value="NAD(P)-binding Rossmann-fold domains"/>
    <property type="match status" value="1"/>
</dbReference>
<comment type="cofactor">
    <cofactor evidence="1">
        <name>Zn(2+)</name>
        <dbReference type="ChEBI" id="CHEBI:29105"/>
    </cofactor>
</comment>
<accession>A0A2K3UTQ6</accession>
<dbReference type="SUPFAM" id="SSF50129">
    <property type="entry name" value="GroES-like"/>
    <property type="match status" value="1"/>
</dbReference>
<dbReference type="Proteomes" id="UP000236379">
    <property type="component" value="Unassembled WGS sequence"/>
</dbReference>
<evidence type="ECO:0000313" key="9">
    <source>
        <dbReference type="Proteomes" id="UP000236379"/>
    </source>
</evidence>
<dbReference type="EMBL" id="PPPD01000002">
    <property type="protein sequence ID" value="PNY79922.1"/>
    <property type="molecule type" value="Genomic_DNA"/>
</dbReference>
<dbReference type="Pfam" id="PF08240">
    <property type="entry name" value="ADH_N"/>
    <property type="match status" value="1"/>
</dbReference>
<evidence type="ECO:0000256" key="2">
    <source>
        <dbReference type="ARBA" id="ARBA00008072"/>
    </source>
</evidence>
<evidence type="ECO:0000256" key="3">
    <source>
        <dbReference type="ARBA" id="ARBA00022723"/>
    </source>
</evidence>
<dbReference type="InterPro" id="IPR013154">
    <property type="entry name" value="ADH-like_N"/>
</dbReference>
<dbReference type="AlphaFoldDB" id="A0A2K3UTQ6"/>
<proteinExistence type="inferred from homology"/>
<dbReference type="GO" id="GO:0046872">
    <property type="term" value="F:metal ion binding"/>
    <property type="evidence" value="ECO:0007669"/>
    <property type="project" value="UniProtKB-KW"/>
</dbReference>
<feature type="domain" description="Alcohol dehydrogenase-like N-terminal" evidence="7">
    <location>
        <begin position="24"/>
        <end position="137"/>
    </location>
</feature>
<dbReference type="Gene3D" id="3.40.50.720">
    <property type="entry name" value="NAD(P)-binding Rossmann-like Domain"/>
    <property type="match status" value="1"/>
</dbReference>
<keyword evidence="3" id="KW-0479">Metal-binding</keyword>
<sequence length="345" mass="36578">MRTVRLHGVHDLRLHDEPRPLTVPGEVMLRVQAVSVCGSDMHYYHEGGIGPAVIRRPMTPGHEFAATVVDGSGGPFGLSDGTLVAVDPAQACGQCEQCLAGYPNLCPNVRFLGSPGVDGGLAEYISVPPGSLFPVPEDFSPALAALLEPLGVALHALDITRLRPLSGVTVLGAGPIGLMLLQVARVCGAAHVRVVEPRAARREVALAMGADSVHEHHSEILELTRGRGEDYVLEATTSPEAPEQAAQVARIGGRVTLVGIPDGDQFLMTAANARRKGLIIRMSRRMGHVYPRAIELVRSGRVGIGAIATHHYAMEDAGRAFQDAHEVPDGFLKAVIYPGGLPESR</sequence>
<name>A0A2K3UTQ6_9DEIO</name>
<keyword evidence="5" id="KW-0560">Oxidoreductase</keyword>
<dbReference type="PANTHER" id="PTHR43161:SF9">
    <property type="entry name" value="SORBITOL DEHYDROGENASE"/>
    <property type="match status" value="1"/>
</dbReference>